<dbReference type="AlphaFoldDB" id="A0AAD7TME1"/>
<dbReference type="InterPro" id="IPR046347">
    <property type="entry name" value="bZIP_sf"/>
</dbReference>
<feature type="compositionally biased region" description="Polar residues" evidence="2">
    <location>
        <begin position="116"/>
        <end position="127"/>
    </location>
</feature>
<keyword evidence="4" id="KW-1185">Reference proteome</keyword>
<gene>
    <name evidence="3" type="ORF">ONZ51_g8982</name>
</gene>
<dbReference type="GO" id="GO:0003700">
    <property type="term" value="F:DNA-binding transcription factor activity"/>
    <property type="evidence" value="ECO:0007669"/>
    <property type="project" value="InterPro"/>
</dbReference>
<feature type="compositionally biased region" description="Pro residues" evidence="2">
    <location>
        <begin position="185"/>
        <end position="195"/>
    </location>
</feature>
<proteinExistence type="predicted"/>
<feature type="region of interest" description="Disordered" evidence="2">
    <location>
        <begin position="104"/>
        <end position="273"/>
    </location>
</feature>
<sequence>MTRGRRKDMTIPPSRALLQQRDYRARKAQYLADLEVRVKKAEEENVLLRQEVESLQAKLKAVPPPTQSPYGPEVAAASSDLMHHLAVASASITRFQQLAFYPGPSGSGPGHHVNRTPITLATPTYTPSPVAPPHSHKLSVSPRIELPPLVTPDRPPSDRDRPPYREALPSVYPHRSLSTAVLGPAPQPHPAPRYPGPKDPDCCGGYMDCRDLVEEEDEDDDMDDERSAGSRSVSRSSFAQRMSDVRSTTSSSGPEDGLSSHAAAARRMSLPSV</sequence>
<evidence type="ECO:0000256" key="1">
    <source>
        <dbReference type="SAM" id="Coils"/>
    </source>
</evidence>
<evidence type="ECO:0000313" key="3">
    <source>
        <dbReference type="EMBL" id="KAJ8469455.1"/>
    </source>
</evidence>
<evidence type="ECO:0000256" key="2">
    <source>
        <dbReference type="SAM" id="MobiDB-lite"/>
    </source>
</evidence>
<dbReference type="Proteomes" id="UP001215151">
    <property type="component" value="Unassembled WGS sequence"/>
</dbReference>
<protein>
    <recommendedName>
        <fullName evidence="5">BZIP domain-containing protein</fullName>
    </recommendedName>
</protein>
<comment type="caution">
    <text evidence="3">The sequence shown here is derived from an EMBL/GenBank/DDBJ whole genome shotgun (WGS) entry which is preliminary data.</text>
</comment>
<dbReference type="SUPFAM" id="SSF57959">
    <property type="entry name" value="Leucine zipper domain"/>
    <property type="match status" value="1"/>
</dbReference>
<evidence type="ECO:0008006" key="5">
    <source>
        <dbReference type="Google" id="ProtNLM"/>
    </source>
</evidence>
<feature type="compositionally biased region" description="Acidic residues" evidence="2">
    <location>
        <begin position="213"/>
        <end position="224"/>
    </location>
</feature>
<feature type="compositionally biased region" description="Basic and acidic residues" evidence="2">
    <location>
        <begin position="155"/>
        <end position="164"/>
    </location>
</feature>
<evidence type="ECO:0000313" key="4">
    <source>
        <dbReference type="Proteomes" id="UP001215151"/>
    </source>
</evidence>
<dbReference type="EMBL" id="JAPEVG010000289">
    <property type="protein sequence ID" value="KAJ8469455.1"/>
    <property type="molecule type" value="Genomic_DNA"/>
</dbReference>
<feature type="coiled-coil region" evidence="1">
    <location>
        <begin position="24"/>
        <end position="58"/>
    </location>
</feature>
<dbReference type="Gene3D" id="1.20.5.170">
    <property type="match status" value="1"/>
</dbReference>
<keyword evidence="1" id="KW-0175">Coiled coil</keyword>
<reference evidence="3" key="1">
    <citation type="submission" date="2022-11" db="EMBL/GenBank/DDBJ databases">
        <title>Genome Sequence of Cubamyces cubensis.</title>
        <authorList>
            <person name="Buettner E."/>
        </authorList>
    </citation>
    <scope>NUCLEOTIDE SEQUENCE</scope>
    <source>
        <strain evidence="3">MPL-01</strain>
    </source>
</reference>
<name>A0AAD7TME1_9APHY</name>
<accession>A0AAD7TME1</accession>
<organism evidence="3 4">
    <name type="scientific">Trametes cubensis</name>
    <dbReference type="NCBI Taxonomy" id="1111947"/>
    <lineage>
        <taxon>Eukaryota</taxon>
        <taxon>Fungi</taxon>
        <taxon>Dikarya</taxon>
        <taxon>Basidiomycota</taxon>
        <taxon>Agaricomycotina</taxon>
        <taxon>Agaricomycetes</taxon>
        <taxon>Polyporales</taxon>
        <taxon>Polyporaceae</taxon>
        <taxon>Trametes</taxon>
    </lineage>
</organism>